<dbReference type="SUPFAM" id="SSF51735">
    <property type="entry name" value="NAD(P)-binding Rossmann-fold domains"/>
    <property type="match status" value="1"/>
</dbReference>
<feature type="domain" description="Gfo/Idh/MocA-like oxidoreductase N-terminal" evidence="2">
    <location>
        <begin position="15"/>
        <end position="136"/>
    </location>
</feature>
<dbReference type="PANTHER" id="PTHR46368">
    <property type="match status" value="1"/>
</dbReference>
<reference evidence="4" key="1">
    <citation type="submission" date="2020-01" db="EMBL/GenBank/DDBJ databases">
        <title>Genome sequence of Kobresia littledalei, the first chromosome-level genome in the family Cyperaceae.</title>
        <authorList>
            <person name="Qu G."/>
        </authorList>
    </citation>
    <scope>NUCLEOTIDE SEQUENCE</scope>
    <source>
        <strain evidence="4">C.B.Clarke</strain>
        <tissue evidence="4">Leaf</tissue>
    </source>
</reference>
<dbReference type="PANTHER" id="PTHR46368:SF4">
    <property type="entry name" value="OS10G0403700 PROTEIN"/>
    <property type="match status" value="1"/>
</dbReference>
<protein>
    <submittedName>
        <fullName evidence="4">Oxidoreductase family, NAD-binding Rossmann fold</fullName>
    </submittedName>
</protein>
<sequence length="369" mass="40794">MSVSEPEADHPQNPIRFGILGCARIAHKFCRAISLLPSGTATISCISSRSLDKARQFATSARLLSSAKLLSPYEALLEDTSVDAVYIPLPTSQHVTWAVASAAKGKHVLIEKPVALCVEEVERILEACEKNGVLFMDGSTWQHHPRTAEMRRLIDDPNRIGQLRLIHTSCSFLATPEFLQNDIRVKPDLDSLGALGDLGWYCIGSILWATNYNLPRTVVASPCLSLNSSGVILSCSASLYWDNGLVATLNCSFLSHVSMDLSVHGSKGTLLVRDLTIPYREDAALFEVISGAHFAELHIGWTKKPEEVVVETPLPQEALMVLEFVKEVKLVWDKKSEPNLKWADTSRKTQMVLDAVKRSIDQNFEPVYL</sequence>
<dbReference type="Pfam" id="PF22725">
    <property type="entry name" value="GFO_IDH_MocA_C3"/>
    <property type="match status" value="1"/>
</dbReference>
<gene>
    <name evidence="4" type="ORF">FCM35_KLT18657</name>
</gene>
<name>A0A833VQZ5_9POAL</name>
<feature type="domain" description="GFO/IDH/MocA-like oxidoreductase" evidence="3">
    <location>
        <begin position="148"/>
        <end position="270"/>
    </location>
</feature>
<dbReference type="InterPro" id="IPR036291">
    <property type="entry name" value="NAD(P)-bd_dom_sf"/>
</dbReference>
<dbReference type="OrthoDB" id="2129491at2759"/>
<evidence type="ECO:0000259" key="3">
    <source>
        <dbReference type="Pfam" id="PF22725"/>
    </source>
</evidence>
<proteinExistence type="inferred from homology"/>
<dbReference type="GO" id="GO:0000166">
    <property type="term" value="F:nucleotide binding"/>
    <property type="evidence" value="ECO:0007669"/>
    <property type="project" value="InterPro"/>
</dbReference>
<dbReference type="Pfam" id="PF01408">
    <property type="entry name" value="GFO_IDH_MocA"/>
    <property type="match status" value="1"/>
</dbReference>
<comment type="similarity">
    <text evidence="1">Belongs to the Gfo/Idh/MocA family.</text>
</comment>
<dbReference type="InterPro" id="IPR000683">
    <property type="entry name" value="Gfo/Idh/MocA-like_OxRdtase_N"/>
</dbReference>
<dbReference type="Gene3D" id="3.40.50.720">
    <property type="entry name" value="NAD(P)-binding Rossmann-like Domain"/>
    <property type="match status" value="1"/>
</dbReference>
<dbReference type="SUPFAM" id="SSF55347">
    <property type="entry name" value="Glyceraldehyde-3-phosphate dehydrogenase-like, C-terminal domain"/>
    <property type="match status" value="1"/>
</dbReference>
<accession>A0A833VQZ5</accession>
<comment type="caution">
    <text evidence="4">The sequence shown here is derived from an EMBL/GenBank/DDBJ whole genome shotgun (WGS) entry which is preliminary data.</text>
</comment>
<keyword evidence="5" id="KW-1185">Reference proteome</keyword>
<evidence type="ECO:0000259" key="2">
    <source>
        <dbReference type="Pfam" id="PF01408"/>
    </source>
</evidence>
<dbReference type="InterPro" id="IPR055170">
    <property type="entry name" value="GFO_IDH_MocA-like_dom"/>
</dbReference>
<dbReference type="Proteomes" id="UP000623129">
    <property type="component" value="Unassembled WGS sequence"/>
</dbReference>
<dbReference type="EMBL" id="SWLB01000006">
    <property type="protein sequence ID" value="KAF3338070.1"/>
    <property type="molecule type" value="Genomic_DNA"/>
</dbReference>
<evidence type="ECO:0000313" key="4">
    <source>
        <dbReference type="EMBL" id="KAF3338070.1"/>
    </source>
</evidence>
<evidence type="ECO:0000313" key="5">
    <source>
        <dbReference type="Proteomes" id="UP000623129"/>
    </source>
</evidence>
<dbReference type="AlphaFoldDB" id="A0A833VQZ5"/>
<dbReference type="Gene3D" id="3.30.360.10">
    <property type="entry name" value="Dihydrodipicolinate Reductase, domain 2"/>
    <property type="match status" value="1"/>
</dbReference>
<organism evidence="4 5">
    <name type="scientific">Carex littledalei</name>
    <dbReference type="NCBI Taxonomy" id="544730"/>
    <lineage>
        <taxon>Eukaryota</taxon>
        <taxon>Viridiplantae</taxon>
        <taxon>Streptophyta</taxon>
        <taxon>Embryophyta</taxon>
        <taxon>Tracheophyta</taxon>
        <taxon>Spermatophyta</taxon>
        <taxon>Magnoliopsida</taxon>
        <taxon>Liliopsida</taxon>
        <taxon>Poales</taxon>
        <taxon>Cyperaceae</taxon>
        <taxon>Cyperoideae</taxon>
        <taxon>Cariceae</taxon>
        <taxon>Carex</taxon>
        <taxon>Carex subgen. Euthyceras</taxon>
    </lineage>
</organism>
<evidence type="ECO:0000256" key="1">
    <source>
        <dbReference type="ARBA" id="ARBA00010928"/>
    </source>
</evidence>